<keyword evidence="2" id="KW-1133">Transmembrane helix</keyword>
<dbReference type="InterPro" id="IPR003587">
    <property type="entry name" value="Hint_dom_N"/>
</dbReference>
<evidence type="ECO:0000259" key="4">
    <source>
        <dbReference type="SMART" id="SM00306"/>
    </source>
</evidence>
<dbReference type="PANTHER" id="PTHR11889">
    <property type="entry name" value="HEDGEHOG"/>
    <property type="match status" value="1"/>
</dbReference>
<feature type="region of interest" description="Disordered" evidence="1">
    <location>
        <begin position="180"/>
        <end position="221"/>
    </location>
</feature>
<reference evidence="5" key="1">
    <citation type="submission" date="2020-06" db="EMBL/GenBank/DDBJ databases">
        <authorList>
            <consortium name="Plant Systems Biology data submission"/>
        </authorList>
    </citation>
    <scope>NUCLEOTIDE SEQUENCE</scope>
    <source>
        <strain evidence="5">D6</strain>
    </source>
</reference>
<sequence length="485" mass="51477">MKLPSLLIAISSFFAIAPRGTHARLHDTDIAHYRDLSTCDCAYLAQTSIVDTAFGTYSGSVATFDVELIYEGLRLYGTLTDTSTGNSCTGNGFIDTYSLAELRAPITITSDTGLGCGSTVDARLQFDGASTFYATLEVTSLFATFTVSTSGDCSDACVGVGVPTDNPTAAPFVVPTTLAPSSAPVVSSPTVEDTPWPTESGGNDNDNDEETPAPTDACFSGDATTVVKDKGVMKMKDLRVGDHVMTDESGDFSPIYAFGHFQPDQASTFLQLHTGNDKPIEISAEHLIFLAGQDSPVRADAVQVGDSLRGIRANGQELQVSRITTVNKEGVFAPFTQSGTLVVDGAVASSYISLKGALSTTGLSFLEIKTMNHHQIHTVLAPLRLFCMGTIITHDVHMCSTLNEDGISHAVSALTNATEWVQSQAFLWIQIPMVLAYGILLALCLGLELLFAAPLAPLAAVGCISYYCCRSYMYSRAMSGKVKAV</sequence>
<keyword evidence="2" id="KW-0812">Transmembrane</keyword>
<gene>
    <name evidence="5" type="ORF">SEMRO_1670_G289950.1</name>
</gene>
<feature type="signal peptide" evidence="3">
    <location>
        <begin position="1"/>
        <end position="23"/>
    </location>
</feature>
<dbReference type="Gene3D" id="2.170.16.10">
    <property type="entry name" value="Hedgehog/Intein (Hint) domain"/>
    <property type="match status" value="1"/>
</dbReference>
<evidence type="ECO:0000256" key="3">
    <source>
        <dbReference type="SAM" id="SignalP"/>
    </source>
</evidence>
<dbReference type="InterPro" id="IPR006141">
    <property type="entry name" value="Intein_N"/>
</dbReference>
<dbReference type="GO" id="GO:0016540">
    <property type="term" value="P:protein autoprocessing"/>
    <property type="evidence" value="ECO:0007669"/>
    <property type="project" value="InterPro"/>
</dbReference>
<dbReference type="SUPFAM" id="SSF51294">
    <property type="entry name" value="Hedgehog/intein (Hint) domain"/>
    <property type="match status" value="1"/>
</dbReference>
<keyword evidence="3" id="KW-0732">Signal</keyword>
<accession>A0A9N8HUK8</accession>
<dbReference type="OrthoDB" id="59517at2759"/>
<dbReference type="InterPro" id="IPR036844">
    <property type="entry name" value="Hint_dom_sf"/>
</dbReference>
<dbReference type="AlphaFoldDB" id="A0A9N8HUK8"/>
<dbReference type="CDD" id="cd00081">
    <property type="entry name" value="Hint"/>
    <property type="match status" value="1"/>
</dbReference>
<feature type="chain" id="PRO_5040400816" evidence="3">
    <location>
        <begin position="24"/>
        <end position="485"/>
    </location>
</feature>
<dbReference type="PANTHER" id="PTHR11889:SF31">
    <property type="entry name" value="PROTEIN HEDGEHOG"/>
    <property type="match status" value="1"/>
</dbReference>
<protein>
    <submittedName>
        <fullName evidence="5">Desert hedgehog protein</fullName>
    </submittedName>
</protein>
<feature type="domain" description="Hint" evidence="4">
    <location>
        <begin position="216"/>
        <end position="312"/>
    </location>
</feature>
<evidence type="ECO:0000256" key="1">
    <source>
        <dbReference type="SAM" id="MobiDB-lite"/>
    </source>
</evidence>
<feature type="transmembrane region" description="Helical" evidence="2">
    <location>
        <begin position="435"/>
        <end position="468"/>
    </location>
</feature>
<name>A0A9N8HUK8_9STRA</name>
<feature type="compositionally biased region" description="Low complexity" evidence="1">
    <location>
        <begin position="180"/>
        <end position="189"/>
    </location>
</feature>
<keyword evidence="2" id="KW-0472">Membrane</keyword>
<proteinExistence type="predicted"/>
<dbReference type="GO" id="GO:0016539">
    <property type="term" value="P:intein-mediated protein splicing"/>
    <property type="evidence" value="ECO:0007669"/>
    <property type="project" value="InterPro"/>
</dbReference>
<dbReference type="Proteomes" id="UP001153069">
    <property type="component" value="Unassembled WGS sequence"/>
</dbReference>
<keyword evidence="6" id="KW-1185">Reference proteome</keyword>
<dbReference type="SMART" id="SM00306">
    <property type="entry name" value="HintN"/>
    <property type="match status" value="1"/>
</dbReference>
<evidence type="ECO:0000256" key="2">
    <source>
        <dbReference type="SAM" id="Phobius"/>
    </source>
</evidence>
<dbReference type="Pfam" id="PF01079">
    <property type="entry name" value="Hint"/>
    <property type="match status" value="1"/>
</dbReference>
<dbReference type="InterPro" id="IPR001767">
    <property type="entry name" value="Hedgehog_Hint"/>
</dbReference>
<dbReference type="InterPro" id="IPR050387">
    <property type="entry name" value="Hedgehog_Signaling"/>
</dbReference>
<comment type="caution">
    <text evidence="5">The sequence shown here is derived from an EMBL/GenBank/DDBJ whole genome shotgun (WGS) entry which is preliminary data.</text>
</comment>
<organism evidence="5 6">
    <name type="scientific">Seminavis robusta</name>
    <dbReference type="NCBI Taxonomy" id="568900"/>
    <lineage>
        <taxon>Eukaryota</taxon>
        <taxon>Sar</taxon>
        <taxon>Stramenopiles</taxon>
        <taxon>Ochrophyta</taxon>
        <taxon>Bacillariophyta</taxon>
        <taxon>Bacillariophyceae</taxon>
        <taxon>Bacillariophycidae</taxon>
        <taxon>Naviculales</taxon>
        <taxon>Naviculaceae</taxon>
        <taxon>Seminavis</taxon>
    </lineage>
</organism>
<dbReference type="PROSITE" id="PS50817">
    <property type="entry name" value="INTEIN_N_TER"/>
    <property type="match status" value="1"/>
</dbReference>
<evidence type="ECO:0000313" key="6">
    <source>
        <dbReference type="Proteomes" id="UP001153069"/>
    </source>
</evidence>
<evidence type="ECO:0000313" key="5">
    <source>
        <dbReference type="EMBL" id="CAB9525385.1"/>
    </source>
</evidence>
<dbReference type="EMBL" id="CAICTM010001668">
    <property type="protein sequence ID" value="CAB9525385.1"/>
    <property type="molecule type" value="Genomic_DNA"/>
</dbReference>